<evidence type="ECO:0000313" key="2">
    <source>
        <dbReference type="EMBL" id="SKB90648.1"/>
    </source>
</evidence>
<proteinExistence type="predicted"/>
<dbReference type="Proteomes" id="UP000190150">
    <property type="component" value="Unassembled WGS sequence"/>
</dbReference>
<feature type="chain" id="PRO_5013092231" description="CarboxypepD_reg-like domain-containing protein" evidence="1">
    <location>
        <begin position="31"/>
        <end position="235"/>
    </location>
</feature>
<dbReference type="InterPro" id="IPR008969">
    <property type="entry name" value="CarboxyPept-like_regulatory"/>
</dbReference>
<feature type="signal peptide" evidence="1">
    <location>
        <begin position="1"/>
        <end position="30"/>
    </location>
</feature>
<gene>
    <name evidence="2" type="ORF">SAMN05660841_02981</name>
</gene>
<dbReference type="AlphaFoldDB" id="A0A1T5F3P3"/>
<dbReference type="STRING" id="1513896.SAMN05660841_02981"/>
<evidence type="ECO:0008006" key="4">
    <source>
        <dbReference type="Google" id="ProtNLM"/>
    </source>
</evidence>
<dbReference type="EMBL" id="FUZF01000014">
    <property type="protein sequence ID" value="SKB90648.1"/>
    <property type="molecule type" value="Genomic_DNA"/>
</dbReference>
<dbReference type="SUPFAM" id="SSF49464">
    <property type="entry name" value="Carboxypeptidase regulatory domain-like"/>
    <property type="match status" value="1"/>
</dbReference>
<sequence>MANKIKMKTIKKILTAICLTIGLQLSTVQAQEIKGFVYELVSSNPLWNTTIKNLRTQQIVQSDRDGSFKIGGKLNDYLIFSNPGYKQDTIFYYEDNIRRVYMTRDESLILIDEVVVSRMTDSRLAAEIAKAQNEGKAVDVSQQRGGLRVSPSRLFGKKAKEARSNLNLLIAEREKREIDRRFTTQLIASTVPLSPDEIALFRERFRPTVDFIKKASNEDLKVHILDSYKKFKSDK</sequence>
<evidence type="ECO:0000313" key="3">
    <source>
        <dbReference type="Proteomes" id="UP000190150"/>
    </source>
</evidence>
<organism evidence="2 3">
    <name type="scientific">Sphingobacterium nematocida</name>
    <dbReference type="NCBI Taxonomy" id="1513896"/>
    <lineage>
        <taxon>Bacteria</taxon>
        <taxon>Pseudomonadati</taxon>
        <taxon>Bacteroidota</taxon>
        <taxon>Sphingobacteriia</taxon>
        <taxon>Sphingobacteriales</taxon>
        <taxon>Sphingobacteriaceae</taxon>
        <taxon>Sphingobacterium</taxon>
    </lineage>
</organism>
<keyword evidence="1" id="KW-0732">Signal</keyword>
<accession>A0A1T5F3P3</accession>
<name>A0A1T5F3P3_9SPHI</name>
<evidence type="ECO:0000256" key="1">
    <source>
        <dbReference type="SAM" id="SignalP"/>
    </source>
</evidence>
<keyword evidence="3" id="KW-1185">Reference proteome</keyword>
<reference evidence="3" key="1">
    <citation type="submission" date="2017-02" db="EMBL/GenBank/DDBJ databases">
        <authorList>
            <person name="Varghese N."/>
            <person name="Submissions S."/>
        </authorList>
    </citation>
    <scope>NUCLEOTIDE SEQUENCE [LARGE SCALE GENOMIC DNA]</scope>
    <source>
        <strain evidence="3">DSM 24091</strain>
    </source>
</reference>
<protein>
    <recommendedName>
        <fullName evidence="4">CarboxypepD_reg-like domain-containing protein</fullName>
    </recommendedName>
</protein>